<name>A0A0A0II05_CLOBO</name>
<comment type="similarity">
    <text evidence="9">Belongs to the CRISPR-associated exonuclease Cas4 family.</text>
</comment>
<dbReference type="NCBIfam" id="TIGR00372">
    <property type="entry name" value="cas4"/>
    <property type="match status" value="1"/>
</dbReference>
<dbReference type="PANTHER" id="PTHR37168">
    <property type="entry name" value="CRISPR-ASSOCIATED EXONUCLEASE CAS4"/>
    <property type="match status" value="1"/>
</dbReference>
<keyword evidence="6 9" id="KW-0411">Iron-sulfur</keyword>
<accession>A0A0A0II05</accession>
<comment type="function">
    <text evidence="9">CRISPR (clustered regularly interspaced short palindromic repeat) is an adaptive immune system that provides protection against mobile genetic elements (viruses, transposable elements and conjugative plasmids). CRISPR clusters contain sequences complementary to antecedent mobile elements and target invading nucleic acids. CRISPR clusters are transcribed and processed into CRISPR RNA (crRNA).</text>
</comment>
<dbReference type="Pfam" id="PF01930">
    <property type="entry name" value="Cas_Cas4"/>
    <property type="match status" value="1"/>
</dbReference>
<evidence type="ECO:0000256" key="5">
    <source>
        <dbReference type="ARBA" id="ARBA00023004"/>
    </source>
</evidence>
<sequence length="173" mass="20600">MEFNFDKFKTQGVKVNYYYVCKRKLWLFSKGIALEEESDRVMSGKIIHEDSYNSKKNKEVLIDNILRLDILDKDYVREVKITSKMPMPDKMQLIYYLFYLKSMGIDKKGSINYVKEKRTEEIELTSHMEEEVKSTLIDINKIINSHKPPKLKKLPYCTKCAYYQFCFAGEEEE</sequence>
<evidence type="ECO:0000256" key="2">
    <source>
        <dbReference type="ARBA" id="ARBA00022723"/>
    </source>
</evidence>
<comment type="cofactor">
    <cofactor evidence="9">
        <name>iron-sulfur cluster</name>
        <dbReference type="ChEBI" id="CHEBI:30408"/>
    </cofactor>
</comment>
<keyword evidence="7 9" id="KW-0051">Antiviral defense</keyword>
<dbReference type="GO" id="GO:0004527">
    <property type="term" value="F:exonuclease activity"/>
    <property type="evidence" value="ECO:0007669"/>
    <property type="project" value="UniProtKB-KW"/>
</dbReference>
<evidence type="ECO:0000256" key="6">
    <source>
        <dbReference type="ARBA" id="ARBA00023014"/>
    </source>
</evidence>
<dbReference type="InterPro" id="IPR022765">
    <property type="entry name" value="Dna2/Cas4_DUF83"/>
</dbReference>
<dbReference type="InterPro" id="IPR013343">
    <property type="entry name" value="CRISPR-assoc_prot_Cas4"/>
</dbReference>
<keyword evidence="2 9" id="KW-0479">Metal-binding</keyword>
<dbReference type="EC" id="3.1.12.1" evidence="9"/>
<evidence type="ECO:0000256" key="8">
    <source>
        <dbReference type="ARBA" id="ARBA00023211"/>
    </source>
</evidence>
<dbReference type="GO" id="GO:0051607">
    <property type="term" value="P:defense response to virus"/>
    <property type="evidence" value="ECO:0007669"/>
    <property type="project" value="UniProtKB-KW"/>
</dbReference>
<evidence type="ECO:0000313" key="12">
    <source>
        <dbReference type="Proteomes" id="UP000030014"/>
    </source>
</evidence>
<evidence type="ECO:0000259" key="10">
    <source>
        <dbReference type="Pfam" id="PF01930"/>
    </source>
</evidence>
<organism evidence="11 12">
    <name type="scientific">Clostridium botulinum C/D str. DC5</name>
    <dbReference type="NCBI Taxonomy" id="1443128"/>
    <lineage>
        <taxon>Bacteria</taxon>
        <taxon>Bacillati</taxon>
        <taxon>Bacillota</taxon>
        <taxon>Clostridia</taxon>
        <taxon>Eubacteriales</taxon>
        <taxon>Clostridiaceae</taxon>
        <taxon>Clostridium</taxon>
    </lineage>
</organism>
<evidence type="ECO:0000313" key="11">
    <source>
        <dbReference type="EMBL" id="KGM99195.1"/>
    </source>
</evidence>
<evidence type="ECO:0000256" key="1">
    <source>
        <dbReference type="ARBA" id="ARBA00022722"/>
    </source>
</evidence>
<dbReference type="PANTHER" id="PTHR37168:SF1">
    <property type="entry name" value="CRISPR-ASSOCIATED EXONUCLEASE CAS4"/>
    <property type="match status" value="1"/>
</dbReference>
<keyword evidence="1 9" id="KW-0540">Nuclease</keyword>
<reference evidence="11 12" key="1">
    <citation type="submission" date="2014-01" db="EMBL/GenBank/DDBJ databases">
        <title>Plasmidome dynamics in the species complex Clostridium novyi sensu lato converts strains of independent lineages into distinctly different pathogens.</title>
        <authorList>
            <person name="Skarin H."/>
            <person name="Segerman B."/>
        </authorList>
    </citation>
    <scope>NUCLEOTIDE SEQUENCE [LARGE SCALE GENOMIC DNA]</scope>
    <source>
        <strain evidence="11 12">DC5</strain>
    </source>
</reference>
<gene>
    <name evidence="11" type="ORF">Z955_08735</name>
</gene>
<keyword evidence="4 9" id="KW-0269">Exonuclease</keyword>
<protein>
    <recommendedName>
        <fullName evidence="9">CRISPR-associated exonuclease Cas4</fullName>
        <ecNumber evidence="9">3.1.12.1</ecNumber>
    </recommendedName>
</protein>
<dbReference type="GO" id="GO:0046872">
    <property type="term" value="F:metal ion binding"/>
    <property type="evidence" value="ECO:0007669"/>
    <property type="project" value="UniProtKB-KW"/>
</dbReference>
<evidence type="ECO:0000256" key="3">
    <source>
        <dbReference type="ARBA" id="ARBA00022801"/>
    </source>
</evidence>
<evidence type="ECO:0000256" key="7">
    <source>
        <dbReference type="ARBA" id="ARBA00023118"/>
    </source>
</evidence>
<dbReference type="Gene3D" id="3.90.320.10">
    <property type="match status" value="1"/>
</dbReference>
<keyword evidence="3 9" id="KW-0378">Hydrolase</keyword>
<keyword evidence="8 9" id="KW-0464">Manganese</keyword>
<comment type="caution">
    <text evidence="11">The sequence shown here is derived from an EMBL/GenBank/DDBJ whole genome shotgun (WGS) entry which is preliminary data.</text>
</comment>
<dbReference type="Proteomes" id="UP000030014">
    <property type="component" value="Unassembled WGS sequence"/>
</dbReference>
<dbReference type="AlphaFoldDB" id="A0A0A0II05"/>
<dbReference type="RefSeq" id="WP_039259605.1">
    <property type="nucleotide sequence ID" value="NZ_JDRY01000038.1"/>
</dbReference>
<comment type="cofactor">
    <cofactor evidence="9">
        <name>Mg(2+)</name>
        <dbReference type="ChEBI" id="CHEBI:18420"/>
    </cofactor>
    <cofactor evidence="9">
        <name>Mn(2+)</name>
        <dbReference type="ChEBI" id="CHEBI:29035"/>
    </cofactor>
    <text evidence="9">Mg(2+) or Mn(2+) required for ssDNA cleavage activity.</text>
</comment>
<feature type="domain" description="DUF83" evidence="10">
    <location>
        <begin position="11"/>
        <end position="167"/>
    </location>
</feature>
<dbReference type="InterPro" id="IPR011604">
    <property type="entry name" value="PDDEXK-like_dom_sf"/>
</dbReference>
<dbReference type="GO" id="GO:0051536">
    <property type="term" value="F:iron-sulfur cluster binding"/>
    <property type="evidence" value="ECO:0007669"/>
    <property type="project" value="UniProtKB-KW"/>
</dbReference>
<dbReference type="EMBL" id="JDRY01000038">
    <property type="protein sequence ID" value="KGM99195.1"/>
    <property type="molecule type" value="Genomic_DNA"/>
</dbReference>
<proteinExistence type="inferred from homology"/>
<keyword evidence="5 9" id="KW-0408">Iron</keyword>
<evidence type="ECO:0000256" key="4">
    <source>
        <dbReference type="ARBA" id="ARBA00022839"/>
    </source>
</evidence>
<evidence type="ECO:0000256" key="9">
    <source>
        <dbReference type="RuleBase" id="RU365022"/>
    </source>
</evidence>